<evidence type="ECO:0000313" key="3">
    <source>
        <dbReference type="Proteomes" id="UP000550714"/>
    </source>
</evidence>
<dbReference type="InterPro" id="IPR029068">
    <property type="entry name" value="Glyas_Bleomycin-R_OHBP_Dase"/>
</dbReference>
<reference evidence="2 3" key="1">
    <citation type="submission" date="2020-08" db="EMBL/GenBank/DDBJ databases">
        <title>Genomic Encyclopedia of Type Strains, Phase III (KMG-III): the genomes of soil and plant-associated and newly described type strains.</title>
        <authorList>
            <person name="Whitman W."/>
        </authorList>
    </citation>
    <scope>NUCLEOTIDE SEQUENCE [LARGE SCALE GENOMIC DNA]</scope>
    <source>
        <strain evidence="2 3">CECT 8577</strain>
    </source>
</reference>
<feature type="domain" description="Glyoxalase/fosfomycin resistance/dioxygenase" evidence="1">
    <location>
        <begin position="15"/>
        <end position="122"/>
    </location>
</feature>
<organism evidence="2 3">
    <name type="scientific">Prauserella isguenensis</name>
    <dbReference type="NCBI Taxonomy" id="1470180"/>
    <lineage>
        <taxon>Bacteria</taxon>
        <taxon>Bacillati</taxon>
        <taxon>Actinomycetota</taxon>
        <taxon>Actinomycetes</taxon>
        <taxon>Pseudonocardiales</taxon>
        <taxon>Pseudonocardiaceae</taxon>
        <taxon>Prauserella</taxon>
    </lineage>
</organism>
<comment type="caution">
    <text evidence="2">The sequence shown here is derived from an EMBL/GenBank/DDBJ whole genome shotgun (WGS) entry which is preliminary data.</text>
</comment>
<dbReference type="Gene3D" id="3.30.720.110">
    <property type="match status" value="1"/>
</dbReference>
<dbReference type="InterPro" id="IPR004360">
    <property type="entry name" value="Glyas_Fos-R_dOase_dom"/>
</dbReference>
<dbReference type="RefSeq" id="WP_183647904.1">
    <property type="nucleotide sequence ID" value="NZ_JACHWU010000001.1"/>
</dbReference>
<dbReference type="AlphaFoldDB" id="A0A839RXG2"/>
<protein>
    <submittedName>
        <fullName evidence="2">Putative glyoxalase superfamily protein PhnB</fullName>
    </submittedName>
</protein>
<accession>A0A839RXG2</accession>
<evidence type="ECO:0000259" key="1">
    <source>
        <dbReference type="Pfam" id="PF00903"/>
    </source>
</evidence>
<proteinExistence type="predicted"/>
<dbReference type="Pfam" id="PF00903">
    <property type="entry name" value="Glyoxalase"/>
    <property type="match status" value="1"/>
</dbReference>
<sequence>MPVAPEGYAAVNPFIITRRAEALLEFLIDVFGAAERPDARTVDTDGLLLHAEVALGGSTIAVADRKSDWPFMPSLLQVWVDNLDETLTAARGRGATIVTEPTPFFGDTFSRFRDPWDNLWWVYQHDPSAVVDWRSEAGSSEVEPDETAWAPTPELTYIHETLLTAMAELRDRG</sequence>
<gene>
    <name evidence="2" type="ORF">FHS23_000798</name>
</gene>
<dbReference type="Gene3D" id="3.30.720.120">
    <property type="match status" value="1"/>
</dbReference>
<dbReference type="EMBL" id="JACHWU010000001">
    <property type="protein sequence ID" value="MBB3049803.1"/>
    <property type="molecule type" value="Genomic_DNA"/>
</dbReference>
<dbReference type="SUPFAM" id="SSF54593">
    <property type="entry name" value="Glyoxalase/Bleomycin resistance protein/Dihydroxybiphenyl dioxygenase"/>
    <property type="match status" value="1"/>
</dbReference>
<keyword evidence="3" id="KW-1185">Reference proteome</keyword>
<dbReference type="Proteomes" id="UP000550714">
    <property type="component" value="Unassembled WGS sequence"/>
</dbReference>
<evidence type="ECO:0000313" key="2">
    <source>
        <dbReference type="EMBL" id="MBB3049803.1"/>
    </source>
</evidence>
<name>A0A839RXG2_9PSEU</name>